<proteinExistence type="inferred from homology"/>
<dbReference type="InterPro" id="IPR011335">
    <property type="entry name" value="Restrct_endonuc-II-like"/>
</dbReference>
<name>A0A0C3QT26_9AGAM</name>
<dbReference type="Pfam" id="PF03834">
    <property type="entry name" value="Rad10"/>
    <property type="match status" value="1"/>
</dbReference>
<dbReference type="InterPro" id="IPR004579">
    <property type="entry name" value="ERCC1/RAD10/SWI10"/>
</dbReference>
<keyword evidence="3" id="KW-0227">DNA damage</keyword>
<dbReference type="PANTHER" id="PTHR12749:SF0">
    <property type="entry name" value="DNA EXCISION REPAIR PROTEIN ERCC-1"/>
    <property type="match status" value="1"/>
</dbReference>
<reference evidence="10 11" key="1">
    <citation type="submission" date="2014-04" db="EMBL/GenBank/DDBJ databases">
        <authorList>
            <consortium name="DOE Joint Genome Institute"/>
            <person name="Kuo A."/>
            <person name="Girlanda M."/>
            <person name="Perotto S."/>
            <person name="Kohler A."/>
            <person name="Nagy L.G."/>
            <person name="Floudas D."/>
            <person name="Copeland A."/>
            <person name="Barry K.W."/>
            <person name="Cichocki N."/>
            <person name="Veneault-Fourrey C."/>
            <person name="LaButti K."/>
            <person name="Lindquist E.A."/>
            <person name="Lipzen A."/>
            <person name="Lundell T."/>
            <person name="Morin E."/>
            <person name="Murat C."/>
            <person name="Sun H."/>
            <person name="Tunlid A."/>
            <person name="Henrissat B."/>
            <person name="Grigoriev I.V."/>
            <person name="Hibbett D.S."/>
            <person name="Martin F."/>
            <person name="Nordberg H.P."/>
            <person name="Cantor M.N."/>
            <person name="Hua S.X."/>
        </authorList>
    </citation>
    <scope>NUCLEOTIDE SEQUENCE [LARGE SCALE GENOMIC DNA]</scope>
    <source>
        <strain evidence="10 11">MUT 4182</strain>
    </source>
</reference>
<evidence type="ECO:0000313" key="11">
    <source>
        <dbReference type="Proteomes" id="UP000054248"/>
    </source>
</evidence>
<dbReference type="OrthoDB" id="10262814at2759"/>
<gene>
    <name evidence="10" type="ORF">M407DRAFT_66861</name>
</gene>
<dbReference type="NCBIfam" id="TIGR00597">
    <property type="entry name" value="rad10"/>
    <property type="match status" value="1"/>
</dbReference>
<dbReference type="AlphaFoldDB" id="A0A0C3QT26"/>
<comment type="subcellular location">
    <subcellularLocation>
        <location evidence="1">Nucleus</location>
    </subcellularLocation>
</comment>
<dbReference type="GO" id="GO:0070522">
    <property type="term" value="C:ERCC4-ERCC1 complex"/>
    <property type="evidence" value="ECO:0007669"/>
    <property type="project" value="TreeGrafter"/>
</dbReference>
<feature type="compositionally biased region" description="Acidic residues" evidence="8">
    <location>
        <begin position="253"/>
        <end position="266"/>
    </location>
</feature>
<dbReference type="HOGENOM" id="CLU_041616_2_1_1"/>
<dbReference type="FunFam" id="3.40.50.10130:FF:000001">
    <property type="entry name" value="DNA excision repair protein ERCC-1"/>
    <property type="match status" value="1"/>
</dbReference>
<sequence length="297" mass="33379">NPLLELLRGVAWEYASISADYQVSATTCVLFLSLRYYRLHPEYLHRRITELGKSYNLRILLFLIDAKDPENEIRELTKICLINNLTIMAAWSMEEAAQYITTYKAYENKSPNMIKERVDQDYNSILRNALTSIKGVNKTDVVTLRTTFGDFTSMSHASFEQLQQCPGFGKVKARRVKDAFEKPFFPGREANAPDSSTQSSRKGKEKAPGQGSELAPAVGREPTASATIDPTTTDTAAPSGARQYPQPRYSPEWDIDLDLNPSDEEITPNPIQRGPSESPQPPLTKKRRPNPMEDSDS</sequence>
<dbReference type="Gene3D" id="3.40.50.10130">
    <property type="match status" value="1"/>
</dbReference>
<dbReference type="GO" id="GO:0006312">
    <property type="term" value="P:mitotic recombination"/>
    <property type="evidence" value="ECO:0007669"/>
    <property type="project" value="TreeGrafter"/>
</dbReference>
<dbReference type="SUPFAM" id="SSF52980">
    <property type="entry name" value="Restriction endonuclease-like"/>
    <property type="match status" value="1"/>
</dbReference>
<dbReference type="EMBL" id="KN822956">
    <property type="protein sequence ID" value="KIO32251.1"/>
    <property type="molecule type" value="Genomic_DNA"/>
</dbReference>
<dbReference type="CDD" id="cd22325">
    <property type="entry name" value="ERCC1_C-like"/>
    <property type="match status" value="1"/>
</dbReference>
<dbReference type="InterPro" id="IPR010994">
    <property type="entry name" value="RuvA_2-like"/>
</dbReference>
<reference evidence="11" key="2">
    <citation type="submission" date="2015-01" db="EMBL/GenBank/DDBJ databases">
        <title>Evolutionary Origins and Diversification of the Mycorrhizal Mutualists.</title>
        <authorList>
            <consortium name="DOE Joint Genome Institute"/>
            <consortium name="Mycorrhizal Genomics Consortium"/>
            <person name="Kohler A."/>
            <person name="Kuo A."/>
            <person name="Nagy L.G."/>
            <person name="Floudas D."/>
            <person name="Copeland A."/>
            <person name="Barry K.W."/>
            <person name="Cichocki N."/>
            <person name="Veneault-Fourrey C."/>
            <person name="LaButti K."/>
            <person name="Lindquist E.A."/>
            <person name="Lipzen A."/>
            <person name="Lundell T."/>
            <person name="Morin E."/>
            <person name="Murat C."/>
            <person name="Riley R."/>
            <person name="Ohm R."/>
            <person name="Sun H."/>
            <person name="Tunlid A."/>
            <person name="Henrissat B."/>
            <person name="Grigoriev I.V."/>
            <person name="Hibbett D.S."/>
            <person name="Martin F."/>
        </authorList>
    </citation>
    <scope>NUCLEOTIDE SEQUENCE [LARGE SCALE GENOMIC DNA]</scope>
    <source>
        <strain evidence="11">MUT 4182</strain>
    </source>
</reference>
<evidence type="ECO:0000259" key="9">
    <source>
        <dbReference type="Pfam" id="PF03834"/>
    </source>
</evidence>
<evidence type="ECO:0000256" key="7">
    <source>
        <dbReference type="ARBA" id="ARBA00071993"/>
    </source>
</evidence>
<keyword evidence="5" id="KW-0234">DNA repair</keyword>
<dbReference type="Pfam" id="PF14520">
    <property type="entry name" value="HHH_5"/>
    <property type="match status" value="1"/>
</dbReference>
<keyword evidence="11" id="KW-1185">Reference proteome</keyword>
<evidence type="ECO:0000256" key="6">
    <source>
        <dbReference type="ARBA" id="ARBA00023242"/>
    </source>
</evidence>
<evidence type="ECO:0000256" key="2">
    <source>
        <dbReference type="ARBA" id="ARBA00008283"/>
    </source>
</evidence>
<protein>
    <recommendedName>
        <fullName evidence="7">DNA excision repair protein ERCC-1</fullName>
    </recommendedName>
</protein>
<evidence type="ECO:0000256" key="3">
    <source>
        <dbReference type="ARBA" id="ARBA00022763"/>
    </source>
</evidence>
<dbReference type="GO" id="GO:0070914">
    <property type="term" value="P:UV-damage excision repair"/>
    <property type="evidence" value="ECO:0007669"/>
    <property type="project" value="TreeGrafter"/>
</dbReference>
<dbReference type="GO" id="GO:0000110">
    <property type="term" value="C:nucleotide-excision repair factor 1 complex"/>
    <property type="evidence" value="ECO:0007669"/>
    <property type="project" value="TreeGrafter"/>
</dbReference>
<comment type="similarity">
    <text evidence="2">Belongs to the ERCC1/RAD10/SWI10 family.</text>
</comment>
<dbReference type="PANTHER" id="PTHR12749">
    <property type="entry name" value="EXCISION REPAIR CROSS-COMPLEMENTING 1 ERCC1"/>
    <property type="match status" value="1"/>
</dbReference>
<dbReference type="Proteomes" id="UP000054248">
    <property type="component" value="Unassembled WGS sequence"/>
</dbReference>
<organism evidence="10 11">
    <name type="scientific">Tulasnella calospora MUT 4182</name>
    <dbReference type="NCBI Taxonomy" id="1051891"/>
    <lineage>
        <taxon>Eukaryota</taxon>
        <taxon>Fungi</taxon>
        <taxon>Dikarya</taxon>
        <taxon>Basidiomycota</taxon>
        <taxon>Agaricomycotina</taxon>
        <taxon>Agaricomycetes</taxon>
        <taxon>Cantharellales</taxon>
        <taxon>Tulasnellaceae</taxon>
        <taxon>Tulasnella</taxon>
    </lineage>
</organism>
<dbReference type="GO" id="GO:0006289">
    <property type="term" value="P:nucleotide-excision repair"/>
    <property type="evidence" value="ECO:0007669"/>
    <property type="project" value="UniProtKB-ARBA"/>
</dbReference>
<accession>A0A0C3QT26</accession>
<dbReference type="GO" id="GO:0003684">
    <property type="term" value="F:damaged DNA binding"/>
    <property type="evidence" value="ECO:0007669"/>
    <property type="project" value="InterPro"/>
</dbReference>
<evidence type="ECO:0000256" key="4">
    <source>
        <dbReference type="ARBA" id="ARBA00023125"/>
    </source>
</evidence>
<evidence type="ECO:0000256" key="8">
    <source>
        <dbReference type="SAM" id="MobiDB-lite"/>
    </source>
</evidence>
<dbReference type="SUPFAM" id="SSF47781">
    <property type="entry name" value="RuvA domain 2-like"/>
    <property type="match status" value="1"/>
</dbReference>
<dbReference type="GO" id="GO:0006302">
    <property type="term" value="P:double-strand break repair"/>
    <property type="evidence" value="ECO:0007669"/>
    <property type="project" value="UniProtKB-ARBA"/>
</dbReference>
<feature type="region of interest" description="Disordered" evidence="8">
    <location>
        <begin position="182"/>
        <end position="297"/>
    </location>
</feature>
<feature type="compositionally biased region" description="Low complexity" evidence="8">
    <location>
        <begin position="222"/>
        <end position="239"/>
    </location>
</feature>
<keyword evidence="6" id="KW-0539">Nucleus</keyword>
<dbReference type="InterPro" id="IPR047260">
    <property type="entry name" value="ERCC1-like_central_dom"/>
</dbReference>
<keyword evidence="4" id="KW-0238">DNA-binding</keyword>
<dbReference type="Gene3D" id="1.10.150.20">
    <property type="entry name" value="5' to 3' exonuclease, C-terminal subdomain"/>
    <property type="match status" value="1"/>
</dbReference>
<evidence type="ECO:0000256" key="5">
    <source>
        <dbReference type="ARBA" id="ARBA00023204"/>
    </source>
</evidence>
<feature type="non-terminal residue" evidence="10">
    <location>
        <position position="1"/>
    </location>
</feature>
<dbReference type="GO" id="GO:0003697">
    <property type="term" value="F:single-stranded DNA binding"/>
    <property type="evidence" value="ECO:0007669"/>
    <property type="project" value="TreeGrafter"/>
</dbReference>
<dbReference type="FunFam" id="1.10.150.20:FF:000017">
    <property type="entry name" value="DNA excision repair protein ERCC-1"/>
    <property type="match status" value="1"/>
</dbReference>
<evidence type="ECO:0000256" key="1">
    <source>
        <dbReference type="ARBA" id="ARBA00004123"/>
    </source>
</evidence>
<dbReference type="STRING" id="1051891.A0A0C3QT26"/>
<evidence type="ECO:0000313" key="10">
    <source>
        <dbReference type="EMBL" id="KIO32251.1"/>
    </source>
</evidence>
<feature type="domain" description="ERCC1-like central" evidence="9">
    <location>
        <begin position="1"/>
        <end position="104"/>
    </location>
</feature>